<proteinExistence type="predicted"/>
<feature type="region of interest" description="Disordered" evidence="2">
    <location>
        <begin position="222"/>
        <end position="256"/>
    </location>
</feature>
<dbReference type="OrthoDB" id="125906at2759"/>
<feature type="domain" description="CCDC81 HU" evidence="4">
    <location>
        <begin position="99"/>
        <end position="173"/>
    </location>
</feature>
<evidence type="ECO:0008006" key="7">
    <source>
        <dbReference type="Google" id="ProtNLM"/>
    </source>
</evidence>
<dbReference type="InterPro" id="IPR028034">
    <property type="entry name" value="HU-CCDC81"/>
</dbReference>
<evidence type="ECO:0000313" key="5">
    <source>
        <dbReference type="EMBL" id="KAG8453062.1"/>
    </source>
</evidence>
<dbReference type="InterPro" id="IPR026295">
    <property type="entry name" value="CCD81"/>
</dbReference>
<dbReference type="Pfam" id="PF18289">
    <property type="entry name" value="HU-CCDC81_euk_2"/>
    <property type="match status" value="1"/>
</dbReference>
<dbReference type="GO" id="GO:0005815">
    <property type="term" value="C:microtubule organizing center"/>
    <property type="evidence" value="ECO:0007669"/>
    <property type="project" value="TreeGrafter"/>
</dbReference>
<dbReference type="InterPro" id="IPR040673">
    <property type="entry name" value="CCDC81_HU_dom_2"/>
</dbReference>
<evidence type="ECO:0000259" key="4">
    <source>
        <dbReference type="Pfam" id="PF18289"/>
    </source>
</evidence>
<feature type="domain" description="CCDC81 HU" evidence="3">
    <location>
        <begin position="7"/>
        <end position="88"/>
    </location>
</feature>
<protein>
    <recommendedName>
        <fullName evidence="7">Coiled-coil domain containing 81</fullName>
    </recommendedName>
</protein>
<evidence type="ECO:0000256" key="2">
    <source>
        <dbReference type="SAM" id="MobiDB-lite"/>
    </source>
</evidence>
<sequence length="667" mass="76443">MLDFLLETSRSGFPTLPKLTEDEVVLIWEHVSEYITHQMGLQKGVHIPGLGTFTLSRQTLNVGNNKAVVIQRPVFLISEKLSQLHGLKYNKIFTTGEIPIVQLNYIALSFGCSFSRETIEGCVRETVNAFSRSIATRHSVEFSFKGIGALFIRDYKAKMKFYKDFIHSMDGTGNLVKSLVNRPGTCDSVMSERDNSVHRARTIEVKGEGNAKTMETIVEENGDLGSTGGIPCPIDSLDNIQEGDGDNTSRKEMSSPKRLVNRECIVPAKVSGISLDMEKVMKPKTAPERLGSSNSTCFLKGEIEGGNGQGNILSVKSPQPGTPCVHHGRAGQELCYLCMQRAQKNIPVYYTEERRLKELEEERILQDYRHMKDQETLHKLQLASLASRKESEKDAAYNMGIAEASRNEKNKRNTDFYASYIFQRRPQTPPAFVQQDQCYQSLTKQITERKAKELSLKQDKDLLDRLEQVQLAEELSARRAKHLKEKNEQVQCYKSALDTQVTTQMKMKPDFLLPSEPDLTEPVFGLNDMTNEKLAEKRSRARDVSKQQLQAAAERKRLFVLNDLLRQRQEEDMVQKSRQQMMSDRASQYNKMYRIQKALQEEWANSAELKRRKDQAEEQFIQARSDLLMDQFDKYRRCFQCKRRTTNHGESNIWRESRYIPGARLFI</sequence>
<dbReference type="Pfam" id="PF14908">
    <property type="entry name" value="HU-CCDC81_euk_1"/>
    <property type="match status" value="1"/>
</dbReference>
<evidence type="ECO:0000256" key="1">
    <source>
        <dbReference type="SAM" id="Coils"/>
    </source>
</evidence>
<dbReference type="EMBL" id="JAACNH010000002">
    <property type="protein sequence ID" value="KAG8453062.1"/>
    <property type="molecule type" value="Genomic_DNA"/>
</dbReference>
<feature type="coiled-coil region" evidence="1">
    <location>
        <begin position="599"/>
        <end position="626"/>
    </location>
</feature>
<accession>A0A8T2K9K0</accession>
<name>A0A8T2K9K0_9PIPI</name>
<keyword evidence="6" id="KW-1185">Reference proteome</keyword>
<gene>
    <name evidence="5" type="ORF">GDO86_004758</name>
</gene>
<comment type="caution">
    <text evidence="5">The sequence shown here is derived from an EMBL/GenBank/DDBJ whole genome shotgun (WGS) entry which is preliminary data.</text>
</comment>
<organism evidence="5 6">
    <name type="scientific">Hymenochirus boettgeri</name>
    <name type="common">Congo dwarf clawed frog</name>
    <dbReference type="NCBI Taxonomy" id="247094"/>
    <lineage>
        <taxon>Eukaryota</taxon>
        <taxon>Metazoa</taxon>
        <taxon>Chordata</taxon>
        <taxon>Craniata</taxon>
        <taxon>Vertebrata</taxon>
        <taxon>Euteleostomi</taxon>
        <taxon>Amphibia</taxon>
        <taxon>Batrachia</taxon>
        <taxon>Anura</taxon>
        <taxon>Pipoidea</taxon>
        <taxon>Pipidae</taxon>
        <taxon>Pipinae</taxon>
        <taxon>Hymenochirus</taxon>
    </lineage>
</organism>
<keyword evidence="1" id="KW-0175">Coiled coil</keyword>
<reference evidence="5" key="1">
    <citation type="thesis" date="2020" institute="ProQuest LLC" country="789 East Eisenhower Parkway, Ann Arbor, MI, USA">
        <title>Comparative Genomics and Chromosome Evolution.</title>
        <authorList>
            <person name="Mudd A.B."/>
        </authorList>
    </citation>
    <scope>NUCLEOTIDE SEQUENCE</scope>
    <source>
        <strain evidence="5">Female2</strain>
        <tissue evidence="5">Blood</tissue>
    </source>
</reference>
<dbReference type="PANTHER" id="PTHR14362">
    <property type="entry name" value="COILED-COIL DOMAIN-CONTAINING PROTEIN 81"/>
    <property type="match status" value="1"/>
</dbReference>
<dbReference type="AlphaFoldDB" id="A0A8T2K9K0"/>
<evidence type="ECO:0000313" key="6">
    <source>
        <dbReference type="Proteomes" id="UP000812440"/>
    </source>
</evidence>
<dbReference type="PANTHER" id="PTHR14362:SF2">
    <property type="entry name" value="COILED-COIL DOMAIN-CONTAINING PROTEIN 81"/>
    <property type="match status" value="1"/>
</dbReference>
<evidence type="ECO:0000259" key="3">
    <source>
        <dbReference type="Pfam" id="PF14908"/>
    </source>
</evidence>
<dbReference type="Proteomes" id="UP000812440">
    <property type="component" value="Chromosome 2"/>
</dbReference>